<evidence type="ECO:0000313" key="2">
    <source>
        <dbReference type="EMBL" id="GHC59892.1"/>
    </source>
</evidence>
<protein>
    <submittedName>
        <fullName evidence="2">Uncharacterized protein</fullName>
    </submittedName>
</protein>
<accession>A0A8H9ISG8</accession>
<keyword evidence="1" id="KW-0812">Transmembrane</keyword>
<name>A0A8H9ISG8_9BURK</name>
<sequence>MLKNKQEAMFDIQNSGNVKLTNNTTTQGPLLKADNVGNIFAEGNRAQGQTQAQAPSNKSKSRLKEHVWIVLGLIVSGVATAGLISWLNWN</sequence>
<evidence type="ECO:0000313" key="3">
    <source>
        <dbReference type="Proteomes" id="UP000608923"/>
    </source>
</evidence>
<dbReference type="EMBL" id="BMZN01000009">
    <property type="protein sequence ID" value="GHC59892.1"/>
    <property type="molecule type" value="Genomic_DNA"/>
</dbReference>
<organism evidence="2 3">
    <name type="scientific">Alcaligenes pakistanensis</name>
    <dbReference type="NCBI Taxonomy" id="1482717"/>
    <lineage>
        <taxon>Bacteria</taxon>
        <taxon>Pseudomonadati</taxon>
        <taxon>Pseudomonadota</taxon>
        <taxon>Betaproteobacteria</taxon>
        <taxon>Burkholderiales</taxon>
        <taxon>Alcaligenaceae</taxon>
        <taxon>Alcaligenes</taxon>
    </lineage>
</organism>
<dbReference type="AlphaFoldDB" id="A0A8H9ISG8"/>
<dbReference type="Proteomes" id="UP000608923">
    <property type="component" value="Unassembled WGS sequence"/>
</dbReference>
<comment type="caution">
    <text evidence="2">The sequence shown here is derived from an EMBL/GenBank/DDBJ whole genome shotgun (WGS) entry which is preliminary data.</text>
</comment>
<evidence type="ECO:0000256" key="1">
    <source>
        <dbReference type="SAM" id="Phobius"/>
    </source>
</evidence>
<reference evidence="3" key="1">
    <citation type="journal article" date="2019" name="Int. J. Syst. Evol. Microbiol.">
        <title>The Global Catalogue of Microorganisms (GCM) 10K type strain sequencing project: providing services to taxonomists for standard genome sequencing and annotation.</title>
        <authorList>
            <consortium name="The Broad Institute Genomics Platform"/>
            <consortium name="The Broad Institute Genome Sequencing Center for Infectious Disease"/>
            <person name="Wu L."/>
            <person name="Ma J."/>
        </authorList>
    </citation>
    <scope>NUCLEOTIDE SEQUENCE [LARGE SCALE GENOMIC DNA]</scope>
    <source>
        <strain evidence="3">KCTC 42083</strain>
    </source>
</reference>
<keyword evidence="1" id="KW-0472">Membrane</keyword>
<feature type="transmembrane region" description="Helical" evidence="1">
    <location>
        <begin position="67"/>
        <end position="87"/>
    </location>
</feature>
<keyword evidence="1" id="KW-1133">Transmembrane helix</keyword>
<gene>
    <name evidence="2" type="ORF">GCM10010096_36410</name>
</gene>
<keyword evidence="3" id="KW-1185">Reference proteome</keyword>
<proteinExistence type="predicted"/>